<gene>
    <name evidence="2" type="ORF">F511_29318</name>
</gene>
<proteinExistence type="predicted"/>
<keyword evidence="3" id="KW-1185">Reference proteome</keyword>
<feature type="region of interest" description="Disordered" evidence="1">
    <location>
        <begin position="1"/>
        <end position="32"/>
    </location>
</feature>
<evidence type="ECO:0000313" key="2">
    <source>
        <dbReference type="EMBL" id="KZV58133.1"/>
    </source>
</evidence>
<evidence type="ECO:0000313" key="3">
    <source>
        <dbReference type="Proteomes" id="UP000250235"/>
    </source>
</evidence>
<accession>A0A2Z7DJA4</accession>
<dbReference type="Proteomes" id="UP000250235">
    <property type="component" value="Unassembled WGS sequence"/>
</dbReference>
<organism evidence="2 3">
    <name type="scientific">Dorcoceras hygrometricum</name>
    <dbReference type="NCBI Taxonomy" id="472368"/>
    <lineage>
        <taxon>Eukaryota</taxon>
        <taxon>Viridiplantae</taxon>
        <taxon>Streptophyta</taxon>
        <taxon>Embryophyta</taxon>
        <taxon>Tracheophyta</taxon>
        <taxon>Spermatophyta</taxon>
        <taxon>Magnoliopsida</taxon>
        <taxon>eudicotyledons</taxon>
        <taxon>Gunneridae</taxon>
        <taxon>Pentapetalae</taxon>
        <taxon>asterids</taxon>
        <taxon>lamiids</taxon>
        <taxon>Lamiales</taxon>
        <taxon>Gesneriaceae</taxon>
        <taxon>Didymocarpoideae</taxon>
        <taxon>Trichosporeae</taxon>
        <taxon>Loxocarpinae</taxon>
        <taxon>Dorcoceras</taxon>
    </lineage>
</organism>
<dbReference type="EMBL" id="KQ986835">
    <property type="protein sequence ID" value="KZV58133.1"/>
    <property type="molecule type" value="Genomic_DNA"/>
</dbReference>
<sequence>MPEIHRTVTARRRSPSTNQARRTAARQERRTAARLLPIKRATGAQSSGQPPCEVAAHIAQLVRETAAPFGRPLRNVLRGQRPIFRPPRYPI</sequence>
<protein>
    <submittedName>
        <fullName evidence="2">Uncharacterized protein</fullName>
    </submittedName>
</protein>
<reference evidence="2 3" key="1">
    <citation type="journal article" date="2015" name="Proc. Natl. Acad. Sci. U.S.A.">
        <title>The resurrection genome of Boea hygrometrica: A blueprint for survival of dehydration.</title>
        <authorList>
            <person name="Xiao L."/>
            <person name="Yang G."/>
            <person name="Zhang L."/>
            <person name="Yang X."/>
            <person name="Zhao S."/>
            <person name="Ji Z."/>
            <person name="Zhou Q."/>
            <person name="Hu M."/>
            <person name="Wang Y."/>
            <person name="Chen M."/>
            <person name="Xu Y."/>
            <person name="Jin H."/>
            <person name="Xiao X."/>
            <person name="Hu G."/>
            <person name="Bao F."/>
            <person name="Hu Y."/>
            <person name="Wan P."/>
            <person name="Li L."/>
            <person name="Deng X."/>
            <person name="Kuang T."/>
            <person name="Xiang C."/>
            <person name="Zhu J.K."/>
            <person name="Oliver M.J."/>
            <person name="He Y."/>
        </authorList>
    </citation>
    <scope>NUCLEOTIDE SEQUENCE [LARGE SCALE GENOMIC DNA]</scope>
    <source>
        <strain evidence="3">cv. XS01</strain>
    </source>
</reference>
<name>A0A2Z7DJA4_9LAMI</name>
<dbReference type="AlphaFoldDB" id="A0A2Z7DJA4"/>
<evidence type="ECO:0000256" key="1">
    <source>
        <dbReference type="SAM" id="MobiDB-lite"/>
    </source>
</evidence>